<sequence>MKDFHKERCKTKVRLQPDLSSITAGFFFSDLFTPSVKILLLNFSCLNPTEALLGSLIERVELAADKQVIRRFRCREPAQTGA</sequence>
<dbReference type="EMBL" id="VSSQ01009858">
    <property type="protein sequence ID" value="MPM42790.1"/>
    <property type="molecule type" value="Genomic_DNA"/>
</dbReference>
<reference evidence="1" key="1">
    <citation type="submission" date="2019-08" db="EMBL/GenBank/DDBJ databases">
        <authorList>
            <person name="Kucharzyk K."/>
            <person name="Murdoch R.W."/>
            <person name="Higgins S."/>
            <person name="Loffler F."/>
        </authorList>
    </citation>
    <scope>NUCLEOTIDE SEQUENCE</scope>
</reference>
<dbReference type="AlphaFoldDB" id="A0A644ZPB9"/>
<name>A0A644ZPB9_9ZZZZ</name>
<comment type="caution">
    <text evidence="1">The sequence shown here is derived from an EMBL/GenBank/DDBJ whole genome shotgun (WGS) entry which is preliminary data.</text>
</comment>
<accession>A0A644ZPB9</accession>
<evidence type="ECO:0000313" key="1">
    <source>
        <dbReference type="EMBL" id="MPM42790.1"/>
    </source>
</evidence>
<gene>
    <name evidence="1" type="ORF">SDC9_89461</name>
</gene>
<protein>
    <submittedName>
        <fullName evidence="1">Uncharacterized protein</fullName>
    </submittedName>
</protein>
<organism evidence="1">
    <name type="scientific">bioreactor metagenome</name>
    <dbReference type="NCBI Taxonomy" id="1076179"/>
    <lineage>
        <taxon>unclassified sequences</taxon>
        <taxon>metagenomes</taxon>
        <taxon>ecological metagenomes</taxon>
    </lineage>
</organism>
<proteinExistence type="predicted"/>